<sequence length="331" mass="37336">MRLTKQISQPLRHLFKLLTLVVKVSDISSLIEQDLGQGKRIGSWTFWSCPFHKGDTTPSMAVRNGRYYCFACGSEGDSIDWLTEYRHLPKAEALRLVKSGNGYHTPKVKQDDIPPQVKTPDDVWQAKALTEVTQAHQRLFEADDEPVKDYLLSRGIEPEAWRFWLLGSGYAYHPLNGRKQISLVIPAFDGHGNILAVKYRFLSGNLRYIMRKGSKPTLYGLWQPVRRILFIVEGELNACSVWQVAGNYATVISPGSEGSGHDTIIKLLKSDVFPKKIVWFDSPNIAQKFKSLADLTLTSPVVDGRKLDANAMLQDGILKEFLSRLEVFNGN</sequence>
<dbReference type="SUPFAM" id="SSF56731">
    <property type="entry name" value="DNA primase core"/>
    <property type="match status" value="1"/>
</dbReference>
<feature type="domain" description="Zinc finger CHC2-type" evidence="4">
    <location>
        <begin position="49"/>
        <end position="98"/>
    </location>
</feature>
<dbReference type="GO" id="GO:0005737">
    <property type="term" value="C:cytoplasm"/>
    <property type="evidence" value="ECO:0007669"/>
    <property type="project" value="TreeGrafter"/>
</dbReference>
<keyword evidence="3" id="KW-0862">Zinc</keyword>
<dbReference type="AlphaFoldDB" id="A0A7C6AAL9"/>
<dbReference type="Pfam" id="PF01807">
    <property type="entry name" value="Zn_ribbon_DnaG"/>
    <property type="match status" value="1"/>
</dbReference>
<reference evidence="5" key="1">
    <citation type="journal article" date="2020" name="mSystems">
        <title>Genome- and Community-Level Interaction Insights into Carbon Utilization and Element Cycling Functions of Hydrothermarchaeota in Hydrothermal Sediment.</title>
        <authorList>
            <person name="Zhou Z."/>
            <person name="Liu Y."/>
            <person name="Xu W."/>
            <person name="Pan J."/>
            <person name="Luo Z.H."/>
            <person name="Li M."/>
        </authorList>
    </citation>
    <scope>NUCLEOTIDE SEQUENCE [LARGE SCALE GENOMIC DNA]</scope>
    <source>
        <strain evidence="5">SpSt-876</strain>
    </source>
</reference>
<evidence type="ECO:0000256" key="3">
    <source>
        <dbReference type="ARBA" id="ARBA00022833"/>
    </source>
</evidence>
<dbReference type="SUPFAM" id="SSF57783">
    <property type="entry name" value="Zinc beta-ribbon"/>
    <property type="match status" value="1"/>
</dbReference>
<proteinExistence type="predicted"/>
<protein>
    <recommendedName>
        <fullName evidence="4">Zinc finger CHC2-type domain-containing protein</fullName>
    </recommendedName>
</protein>
<dbReference type="InterPro" id="IPR036977">
    <property type="entry name" value="DNA_primase_Znf_CHC2"/>
</dbReference>
<dbReference type="PANTHER" id="PTHR30313:SF2">
    <property type="entry name" value="DNA PRIMASE"/>
    <property type="match status" value="1"/>
</dbReference>
<dbReference type="Gene3D" id="3.90.580.10">
    <property type="entry name" value="Zinc finger, CHC2-type domain"/>
    <property type="match status" value="1"/>
</dbReference>
<dbReference type="GO" id="GO:0003677">
    <property type="term" value="F:DNA binding"/>
    <property type="evidence" value="ECO:0007669"/>
    <property type="project" value="InterPro"/>
</dbReference>
<dbReference type="PANTHER" id="PTHR30313">
    <property type="entry name" value="DNA PRIMASE"/>
    <property type="match status" value="1"/>
</dbReference>
<gene>
    <name evidence="5" type="ORF">ENW73_08900</name>
</gene>
<dbReference type="SMART" id="SM00400">
    <property type="entry name" value="ZnF_CHCC"/>
    <property type="match status" value="1"/>
</dbReference>
<comment type="caution">
    <text evidence="5">The sequence shown here is derived from an EMBL/GenBank/DDBJ whole genome shotgun (WGS) entry which is preliminary data.</text>
</comment>
<evidence type="ECO:0000256" key="2">
    <source>
        <dbReference type="ARBA" id="ARBA00022771"/>
    </source>
</evidence>
<dbReference type="EMBL" id="DTLI01000213">
    <property type="protein sequence ID" value="HHS52953.1"/>
    <property type="molecule type" value="Genomic_DNA"/>
</dbReference>
<evidence type="ECO:0000313" key="5">
    <source>
        <dbReference type="EMBL" id="HHS52953.1"/>
    </source>
</evidence>
<name>A0A7C6AAL9_UNCW3</name>
<dbReference type="InterPro" id="IPR002694">
    <property type="entry name" value="Znf_CHC2"/>
</dbReference>
<dbReference type="InterPro" id="IPR034154">
    <property type="entry name" value="TOPRIM_DnaG/twinkle"/>
</dbReference>
<dbReference type="InterPro" id="IPR050219">
    <property type="entry name" value="DnaG_primase"/>
</dbReference>
<dbReference type="GO" id="GO:0003899">
    <property type="term" value="F:DNA-directed RNA polymerase activity"/>
    <property type="evidence" value="ECO:0007669"/>
    <property type="project" value="InterPro"/>
</dbReference>
<keyword evidence="2" id="KW-0863">Zinc-finger</keyword>
<keyword evidence="1" id="KW-0479">Metal-binding</keyword>
<dbReference type="GO" id="GO:0006269">
    <property type="term" value="P:DNA replication, synthesis of primer"/>
    <property type="evidence" value="ECO:0007669"/>
    <property type="project" value="TreeGrafter"/>
</dbReference>
<accession>A0A7C6AAL9</accession>
<dbReference type="CDD" id="cd01029">
    <property type="entry name" value="TOPRIM_primases"/>
    <property type="match status" value="1"/>
</dbReference>
<dbReference type="GO" id="GO:0008270">
    <property type="term" value="F:zinc ion binding"/>
    <property type="evidence" value="ECO:0007669"/>
    <property type="project" value="UniProtKB-KW"/>
</dbReference>
<evidence type="ECO:0000259" key="4">
    <source>
        <dbReference type="SMART" id="SM00400"/>
    </source>
</evidence>
<organism evidence="5">
    <name type="scientific">candidate division WOR-3 bacterium</name>
    <dbReference type="NCBI Taxonomy" id="2052148"/>
    <lineage>
        <taxon>Bacteria</taxon>
        <taxon>Bacteria division WOR-3</taxon>
    </lineage>
</organism>
<evidence type="ECO:0000256" key="1">
    <source>
        <dbReference type="ARBA" id="ARBA00022723"/>
    </source>
</evidence>